<dbReference type="Proteomes" id="UP001311915">
    <property type="component" value="Unassembled WGS sequence"/>
</dbReference>
<accession>A0AAV9MP71</accession>
<evidence type="ECO:0000256" key="1">
    <source>
        <dbReference type="SAM" id="MobiDB-lite"/>
    </source>
</evidence>
<organism evidence="2 3">
    <name type="scientific">Solanum pinnatisectum</name>
    <name type="common">tansyleaf nightshade</name>
    <dbReference type="NCBI Taxonomy" id="50273"/>
    <lineage>
        <taxon>Eukaryota</taxon>
        <taxon>Viridiplantae</taxon>
        <taxon>Streptophyta</taxon>
        <taxon>Embryophyta</taxon>
        <taxon>Tracheophyta</taxon>
        <taxon>Spermatophyta</taxon>
        <taxon>Magnoliopsida</taxon>
        <taxon>eudicotyledons</taxon>
        <taxon>Gunneridae</taxon>
        <taxon>Pentapetalae</taxon>
        <taxon>asterids</taxon>
        <taxon>lamiids</taxon>
        <taxon>Solanales</taxon>
        <taxon>Solanaceae</taxon>
        <taxon>Solanoideae</taxon>
        <taxon>Solaneae</taxon>
        <taxon>Solanum</taxon>
    </lineage>
</organism>
<protein>
    <recommendedName>
        <fullName evidence="4">PB1 domain-containing protein</fullName>
    </recommendedName>
</protein>
<gene>
    <name evidence="2" type="ORF">R3W88_002854</name>
</gene>
<evidence type="ECO:0008006" key="4">
    <source>
        <dbReference type="Google" id="ProtNLM"/>
    </source>
</evidence>
<dbReference type="AlphaFoldDB" id="A0AAV9MP71"/>
<dbReference type="EMBL" id="JAWPEI010000001">
    <property type="protein sequence ID" value="KAK4739157.1"/>
    <property type="molecule type" value="Genomic_DNA"/>
</dbReference>
<evidence type="ECO:0000313" key="3">
    <source>
        <dbReference type="Proteomes" id="UP001311915"/>
    </source>
</evidence>
<proteinExistence type="predicted"/>
<feature type="compositionally biased region" description="Polar residues" evidence="1">
    <location>
        <begin position="210"/>
        <end position="224"/>
    </location>
</feature>
<comment type="caution">
    <text evidence="2">The sequence shown here is derived from an EMBL/GenBank/DDBJ whole genome shotgun (WGS) entry which is preliminary data.</text>
</comment>
<sequence length="243" mass="27490">MMGTEDKTLFCFCHWGKRNKVLPDGSISYGGGITDQVIAKTGIKYNDFVKAVFDRLGIDPSDKMLHFTVKFDRSELIRLRDQEGVDTLLQFNDGYAHVYASSLEKEPYSRQPPGGKKPLIACYARRPKQSQSGGQDMPLKSNINKPFEQRELPNQGTSKTTAVSAGFLPKQDPDRLPNQEKVDCTSRKRFRNQIVESSDTSIHVETETQLDGSSQHWQHVSNNEGVPVNENYLSSLRRRHSLN</sequence>
<feature type="region of interest" description="Disordered" evidence="1">
    <location>
        <begin position="210"/>
        <end position="229"/>
    </location>
</feature>
<keyword evidence="3" id="KW-1185">Reference proteome</keyword>
<reference evidence="2 3" key="1">
    <citation type="submission" date="2023-10" db="EMBL/GenBank/DDBJ databases">
        <title>Genome-Wide Identification Analysis in wild type Solanum Pinnatisectum Reveals Some Genes Defensing Phytophthora Infestans.</title>
        <authorList>
            <person name="Sun C."/>
        </authorList>
    </citation>
    <scope>NUCLEOTIDE SEQUENCE [LARGE SCALE GENOMIC DNA]</scope>
    <source>
        <strain evidence="2">LQN</strain>
        <tissue evidence="2">Leaf</tissue>
    </source>
</reference>
<name>A0AAV9MP71_9SOLN</name>
<evidence type="ECO:0000313" key="2">
    <source>
        <dbReference type="EMBL" id="KAK4739157.1"/>
    </source>
</evidence>